<dbReference type="AlphaFoldDB" id="A0A934ILZ0"/>
<keyword evidence="6 9" id="KW-0288">FMN</keyword>
<dbReference type="GO" id="GO:0004152">
    <property type="term" value="F:dihydroorotate dehydrogenase activity"/>
    <property type="evidence" value="ECO:0007669"/>
    <property type="project" value="UniProtKB-UniRule"/>
</dbReference>
<dbReference type="GO" id="GO:0044205">
    <property type="term" value="P:'de novo' UMP biosynthetic process"/>
    <property type="evidence" value="ECO:0007669"/>
    <property type="project" value="UniProtKB-UniRule"/>
</dbReference>
<keyword evidence="7 9" id="KW-0665">Pyrimidine biosynthesis</keyword>
<evidence type="ECO:0000256" key="1">
    <source>
        <dbReference type="ARBA" id="ARBA00004496"/>
    </source>
</evidence>
<comment type="function">
    <text evidence="9">Catalyzes the conversion of dihydroorotate to orotate.</text>
</comment>
<dbReference type="EMBL" id="JAEKJA010000007">
    <property type="protein sequence ID" value="MBJ3776267.1"/>
    <property type="molecule type" value="Genomic_DNA"/>
</dbReference>
<feature type="domain" description="Dihydroorotate dehydrogenase catalytic" evidence="10">
    <location>
        <begin position="6"/>
        <end position="278"/>
    </location>
</feature>
<sequence length="299" mass="30337">MSAVDLSVDIGGLRLKAPVVPASGTFSYAHGRIFPLGRLGALVPKTVMPEPRPGHPAPRLTEEAGGLVNAIGIPSVGTDAFIADVLPRYRDQGAPIVVSASADRVDAFAALVARLSGEGLGAIELNLSCPNLEAGGRAFALDPDETHRAVAACRAATGLPLWCKLSPNAGAPVEVAKAAVAAGGDALIVSNTMLALALDAEGRPRLANRTGGLSGAPVKPVNLRIVDEIASALDVPIIGCGGVASLKDVLDYFAAGASAVAVGTATLSRPSTMIHLIDALADYCLTHGVGVRDLIRRAS</sequence>
<reference evidence="11" key="1">
    <citation type="submission" date="2020-12" db="EMBL/GenBank/DDBJ databases">
        <title>Bacterial taxonomy.</title>
        <authorList>
            <person name="Pan X."/>
        </authorList>
    </citation>
    <scope>NUCLEOTIDE SEQUENCE</scope>
    <source>
        <strain evidence="11">B2012</strain>
    </source>
</reference>
<comment type="catalytic activity">
    <reaction evidence="9">
        <text>(S)-dihydroorotate + A = orotate + AH2</text>
        <dbReference type="Rhea" id="RHEA:18073"/>
        <dbReference type="ChEBI" id="CHEBI:13193"/>
        <dbReference type="ChEBI" id="CHEBI:17499"/>
        <dbReference type="ChEBI" id="CHEBI:30839"/>
        <dbReference type="ChEBI" id="CHEBI:30864"/>
    </reaction>
</comment>
<dbReference type="HAMAP" id="MF_00224">
    <property type="entry name" value="DHO_dh_type1"/>
    <property type="match status" value="1"/>
</dbReference>
<dbReference type="Proteomes" id="UP000609531">
    <property type="component" value="Unassembled WGS sequence"/>
</dbReference>
<accession>A0A934ILZ0</accession>
<comment type="subcellular location">
    <subcellularLocation>
        <location evidence="1 9">Cytoplasm</location>
    </subcellularLocation>
</comment>
<feature type="binding site" evidence="9">
    <location>
        <position position="215"/>
    </location>
    <ligand>
        <name>FMN</name>
        <dbReference type="ChEBI" id="CHEBI:58210"/>
    </ligand>
</feature>
<feature type="binding site" evidence="9">
    <location>
        <begin position="69"/>
        <end position="73"/>
    </location>
    <ligand>
        <name>substrate</name>
    </ligand>
</feature>
<feature type="binding site" evidence="9">
    <location>
        <begin position="45"/>
        <end position="46"/>
    </location>
    <ligand>
        <name>FMN</name>
        <dbReference type="ChEBI" id="CHEBI:58210"/>
    </ligand>
</feature>
<comment type="caution">
    <text evidence="11">The sequence shown here is derived from an EMBL/GenBank/DDBJ whole genome shotgun (WGS) entry which is preliminary data.</text>
</comment>
<dbReference type="InterPro" id="IPR013785">
    <property type="entry name" value="Aldolase_TIM"/>
</dbReference>
<dbReference type="InterPro" id="IPR005720">
    <property type="entry name" value="Dihydroorotate_DH_cat"/>
</dbReference>
<evidence type="ECO:0000256" key="5">
    <source>
        <dbReference type="ARBA" id="ARBA00022630"/>
    </source>
</evidence>
<dbReference type="InterPro" id="IPR050074">
    <property type="entry name" value="DHO_dehydrogenase"/>
</dbReference>
<dbReference type="SUPFAM" id="SSF51395">
    <property type="entry name" value="FMN-linked oxidoreductases"/>
    <property type="match status" value="1"/>
</dbReference>
<dbReference type="PANTHER" id="PTHR48109">
    <property type="entry name" value="DIHYDROOROTATE DEHYDROGENASE (QUINONE), MITOCHONDRIAL-RELATED"/>
    <property type="match status" value="1"/>
</dbReference>
<dbReference type="PROSITE" id="PS00912">
    <property type="entry name" value="DHODEHASE_2"/>
    <property type="match status" value="1"/>
</dbReference>
<evidence type="ECO:0000256" key="2">
    <source>
        <dbReference type="ARBA" id="ARBA00004725"/>
    </source>
</evidence>
<feature type="binding site" evidence="9">
    <location>
        <position position="126"/>
    </location>
    <ligand>
        <name>substrate</name>
    </ligand>
</feature>
<dbReference type="EC" id="1.3.-.-" evidence="9"/>
<name>A0A934ILZ0_9HYPH</name>
<proteinExistence type="inferred from homology"/>
<evidence type="ECO:0000256" key="8">
    <source>
        <dbReference type="ARBA" id="ARBA00023002"/>
    </source>
</evidence>
<dbReference type="Gene3D" id="3.20.20.70">
    <property type="entry name" value="Aldolase class I"/>
    <property type="match status" value="1"/>
</dbReference>
<dbReference type="NCBIfam" id="NF005574">
    <property type="entry name" value="PRK07259.1"/>
    <property type="match status" value="1"/>
</dbReference>
<keyword evidence="8 9" id="KW-0560">Oxidoreductase</keyword>
<feature type="binding site" evidence="9">
    <location>
        <position position="23"/>
    </location>
    <ligand>
        <name>FMN</name>
        <dbReference type="ChEBI" id="CHEBI:58210"/>
    </ligand>
</feature>
<dbReference type="RefSeq" id="WP_198882139.1">
    <property type="nucleotide sequence ID" value="NZ_JAEKJA010000007.1"/>
</dbReference>
<comment type="cofactor">
    <cofactor evidence="9">
        <name>FMN</name>
        <dbReference type="ChEBI" id="CHEBI:58210"/>
    </cofactor>
    <text evidence="9">Binds 1 FMN per subunit.</text>
</comment>
<evidence type="ECO:0000259" key="10">
    <source>
        <dbReference type="Pfam" id="PF01180"/>
    </source>
</evidence>
<comment type="pathway">
    <text evidence="2 9">Pyrimidine metabolism; UMP biosynthesis via de novo pathway.</text>
</comment>
<feature type="binding site" evidence="9">
    <location>
        <position position="126"/>
    </location>
    <ligand>
        <name>FMN</name>
        <dbReference type="ChEBI" id="CHEBI:58210"/>
    </ligand>
</feature>
<comment type="caution">
    <text evidence="9">Lacks conserved residue(s) required for the propagation of feature annotation.</text>
</comment>
<feature type="active site" description="Nucleophile" evidence="9">
    <location>
        <position position="129"/>
    </location>
</feature>
<evidence type="ECO:0000256" key="3">
    <source>
        <dbReference type="ARBA" id="ARBA00008008"/>
    </source>
</evidence>
<gene>
    <name evidence="9" type="primary">pyrD</name>
    <name evidence="11" type="ORF">JCR33_11240</name>
</gene>
<feature type="binding site" evidence="9">
    <location>
        <begin position="241"/>
        <end position="242"/>
    </location>
    <ligand>
        <name>FMN</name>
        <dbReference type="ChEBI" id="CHEBI:58210"/>
    </ligand>
</feature>
<evidence type="ECO:0000256" key="4">
    <source>
        <dbReference type="ARBA" id="ARBA00022490"/>
    </source>
</evidence>
<dbReference type="InterPro" id="IPR001295">
    <property type="entry name" value="Dihydroorotate_DH_CS"/>
</dbReference>
<dbReference type="GO" id="GO:0005737">
    <property type="term" value="C:cytoplasm"/>
    <property type="evidence" value="ECO:0007669"/>
    <property type="project" value="UniProtKB-SubCell"/>
</dbReference>
<feature type="binding site" evidence="9">
    <location>
        <position position="45"/>
    </location>
    <ligand>
        <name>substrate</name>
    </ligand>
</feature>
<dbReference type="InterPro" id="IPR024920">
    <property type="entry name" value="Dihydroorotate_DH_1"/>
</dbReference>
<keyword evidence="12" id="KW-1185">Reference proteome</keyword>
<dbReference type="GO" id="GO:0006207">
    <property type="term" value="P:'de novo' pyrimidine nucleobase biosynthetic process"/>
    <property type="evidence" value="ECO:0007669"/>
    <property type="project" value="InterPro"/>
</dbReference>
<feature type="binding site" evidence="9">
    <location>
        <begin position="263"/>
        <end position="264"/>
    </location>
    <ligand>
        <name>FMN</name>
        <dbReference type="ChEBI" id="CHEBI:58210"/>
    </ligand>
</feature>
<dbReference type="PIRSF" id="PIRSF000164">
    <property type="entry name" value="DHO_oxidase"/>
    <property type="match status" value="1"/>
</dbReference>
<evidence type="ECO:0000256" key="7">
    <source>
        <dbReference type="ARBA" id="ARBA00022975"/>
    </source>
</evidence>
<evidence type="ECO:0000313" key="12">
    <source>
        <dbReference type="Proteomes" id="UP000609531"/>
    </source>
</evidence>
<keyword evidence="5 9" id="KW-0285">Flavoprotein</keyword>
<organism evidence="11 12">
    <name type="scientific">Acuticoccus mangrovi</name>
    <dbReference type="NCBI Taxonomy" id="2796142"/>
    <lineage>
        <taxon>Bacteria</taxon>
        <taxon>Pseudomonadati</taxon>
        <taxon>Pseudomonadota</taxon>
        <taxon>Alphaproteobacteria</taxon>
        <taxon>Hyphomicrobiales</taxon>
        <taxon>Amorphaceae</taxon>
        <taxon>Acuticoccus</taxon>
    </lineage>
</organism>
<dbReference type="Pfam" id="PF01180">
    <property type="entry name" value="DHO_dh"/>
    <property type="match status" value="1"/>
</dbReference>
<feature type="binding site" evidence="9">
    <location>
        <position position="164"/>
    </location>
    <ligand>
        <name>FMN</name>
        <dbReference type="ChEBI" id="CHEBI:58210"/>
    </ligand>
</feature>
<dbReference type="PANTHER" id="PTHR48109:SF1">
    <property type="entry name" value="DIHYDROOROTATE DEHYDROGENASE (FUMARATE)"/>
    <property type="match status" value="1"/>
</dbReference>
<keyword evidence="4 9" id="KW-0963">Cytoplasm</keyword>
<evidence type="ECO:0000256" key="9">
    <source>
        <dbReference type="HAMAP-Rule" id="MF_00224"/>
    </source>
</evidence>
<feature type="binding site" evidence="9">
    <location>
        <begin position="191"/>
        <end position="192"/>
    </location>
    <ligand>
        <name>substrate</name>
    </ligand>
</feature>
<dbReference type="InterPro" id="IPR012135">
    <property type="entry name" value="Dihydroorotate_DH_1_2"/>
</dbReference>
<evidence type="ECO:0000313" key="11">
    <source>
        <dbReference type="EMBL" id="MBJ3776267.1"/>
    </source>
</evidence>
<comment type="similarity">
    <text evidence="3 9">Belongs to the dihydroorotate dehydrogenase family. Type 1 subfamily.</text>
</comment>
<evidence type="ECO:0000256" key="6">
    <source>
        <dbReference type="ARBA" id="ARBA00022643"/>
    </source>
</evidence>
<protein>
    <recommendedName>
        <fullName evidence="9">Dihydroorotate dehydrogenase</fullName>
        <shortName evidence="9">DHOD</shortName>
        <shortName evidence="9">DHODase</shortName>
        <shortName evidence="9">DHOdehase</shortName>
        <ecNumber evidence="9">1.3.-.-</ecNumber>
    </recommendedName>
</protein>